<evidence type="ECO:0000256" key="3">
    <source>
        <dbReference type="ARBA" id="ARBA00022989"/>
    </source>
</evidence>
<feature type="transmembrane region" description="Helical" evidence="5">
    <location>
        <begin position="107"/>
        <end position="128"/>
    </location>
</feature>
<dbReference type="EMBL" id="CP027432">
    <property type="protein sequence ID" value="QCI27535.1"/>
    <property type="molecule type" value="Genomic_DNA"/>
</dbReference>
<keyword evidence="9" id="KW-1185">Reference proteome</keyword>
<reference evidence="7 8" key="2">
    <citation type="submission" date="2018-11" db="EMBL/GenBank/DDBJ databases">
        <title>Genomic Encyclopedia of Type Strains, Phase IV (KMG-IV): sequencing the most valuable type-strain genomes for metagenomic binning, comparative biology and taxonomic classification.</title>
        <authorList>
            <person name="Goeker M."/>
        </authorList>
    </citation>
    <scope>NUCLEOTIDE SEQUENCE [LARGE SCALE GENOMIC DNA]</scope>
    <source>
        <strain evidence="7 8">DSM 27783</strain>
    </source>
</reference>
<evidence type="ECO:0000313" key="8">
    <source>
        <dbReference type="Proteomes" id="UP000272781"/>
    </source>
</evidence>
<dbReference type="GO" id="GO:0005886">
    <property type="term" value="C:plasma membrane"/>
    <property type="evidence" value="ECO:0007669"/>
    <property type="project" value="TreeGrafter"/>
</dbReference>
<dbReference type="Pfam" id="PF03595">
    <property type="entry name" value="SLAC1"/>
    <property type="match status" value="1"/>
</dbReference>
<evidence type="ECO:0000313" key="9">
    <source>
        <dbReference type="Proteomes" id="UP000298805"/>
    </source>
</evidence>
<dbReference type="CDD" id="cd09323">
    <property type="entry name" value="TDT_SLAC1_like"/>
    <property type="match status" value="1"/>
</dbReference>
<dbReference type="Gene3D" id="1.50.10.150">
    <property type="entry name" value="Voltage-dependent anion channel"/>
    <property type="match status" value="1"/>
</dbReference>
<feature type="transmembrane region" description="Helical" evidence="5">
    <location>
        <begin position="82"/>
        <end position="101"/>
    </location>
</feature>
<name>A0AAJ4UX74_9BACT</name>
<dbReference type="Proteomes" id="UP000298805">
    <property type="component" value="Chromosome"/>
</dbReference>
<feature type="transmembrane region" description="Helical" evidence="5">
    <location>
        <begin position="285"/>
        <end position="302"/>
    </location>
</feature>
<feature type="transmembrane region" description="Helical" evidence="5">
    <location>
        <begin position="256"/>
        <end position="273"/>
    </location>
</feature>
<organism evidence="7 8">
    <name type="scientific">Caminibacter pacificus</name>
    <dbReference type="NCBI Taxonomy" id="1424653"/>
    <lineage>
        <taxon>Bacteria</taxon>
        <taxon>Pseudomonadati</taxon>
        <taxon>Campylobacterota</taxon>
        <taxon>Epsilonproteobacteria</taxon>
        <taxon>Nautiliales</taxon>
        <taxon>Nautiliaceae</taxon>
        <taxon>Caminibacter</taxon>
    </lineage>
</organism>
<feature type="transmembrane region" description="Helical" evidence="5">
    <location>
        <begin position="140"/>
        <end position="159"/>
    </location>
</feature>
<dbReference type="InterPro" id="IPR052951">
    <property type="entry name" value="Tellurite_res_ion_channel"/>
</dbReference>
<evidence type="ECO:0000256" key="2">
    <source>
        <dbReference type="ARBA" id="ARBA00022692"/>
    </source>
</evidence>
<feature type="transmembrane region" description="Helical" evidence="5">
    <location>
        <begin position="196"/>
        <end position="215"/>
    </location>
</feature>
<keyword evidence="2 5" id="KW-0812">Transmembrane</keyword>
<dbReference type="AlphaFoldDB" id="A0AAJ4UX74"/>
<dbReference type="RefSeq" id="WP_123353264.1">
    <property type="nucleotide sequence ID" value="NZ_CP027432.2"/>
</dbReference>
<dbReference type="EMBL" id="RJVK01000005">
    <property type="protein sequence ID" value="ROR38974.1"/>
    <property type="molecule type" value="Genomic_DNA"/>
</dbReference>
<gene>
    <name evidence="6" type="ORF">C6V80_00700</name>
    <name evidence="7" type="ORF">EDC58_1893</name>
</gene>
<feature type="transmembrane region" description="Helical" evidence="5">
    <location>
        <begin position="39"/>
        <end position="61"/>
    </location>
</feature>
<dbReference type="InterPro" id="IPR004695">
    <property type="entry name" value="SLAC1/Mae1/Ssu1/TehA"/>
</dbReference>
<dbReference type="Proteomes" id="UP000272781">
    <property type="component" value="Unassembled WGS sequence"/>
</dbReference>
<dbReference type="PANTHER" id="PTHR37955:SF1">
    <property type="entry name" value="DEP DOMAIN-CONTAINING PROTEIN"/>
    <property type="match status" value="1"/>
</dbReference>
<proteinExistence type="predicted"/>
<protein>
    <submittedName>
        <fullName evidence="6">C4-dicarboxylate ABC transporter</fullName>
    </submittedName>
    <submittedName>
        <fullName evidence="7">Tellurite resistance protein</fullName>
    </submittedName>
</protein>
<feature type="transmembrane region" description="Helical" evidence="5">
    <location>
        <begin position="12"/>
        <end position="33"/>
    </location>
</feature>
<evidence type="ECO:0000256" key="4">
    <source>
        <dbReference type="ARBA" id="ARBA00023136"/>
    </source>
</evidence>
<feature type="transmembrane region" description="Helical" evidence="5">
    <location>
        <begin position="165"/>
        <end position="184"/>
    </location>
</feature>
<dbReference type="InterPro" id="IPR038665">
    <property type="entry name" value="Voltage-dep_anion_channel_sf"/>
</dbReference>
<keyword evidence="4 5" id="KW-0472">Membrane</keyword>
<sequence length="319" mass="36993">MQRNLAYFPIQLFAVIMGLSGITIATAKAWHFLNLPIHWLYLLLLVIDTIAFFVILTLYLIKLIKYPDMVKKEFNHPIKSSFFAAISISFLLVSIAYMDFAPTITVVFWYIGAILQIIFTFIVIKFWIINDFEVHHINPAWFIPIVGNVLVPVAGVDVAPLFVNLFFFSIGMFFWIVLFTIVVYRMIFHHPLGKRLIPTFFILIAPPAVGFISYFRITFGLVDMFSLFLYSIALFILILLFSMYKMFIKLQFFISWWAYTFPLAAITIATILLDTAYHNVILKSFSILLWILTFSVVCFVAYKTFVAIKNQKICVPEEE</sequence>
<dbReference type="GO" id="GO:0046583">
    <property type="term" value="F:monoatomic cation efflux transmembrane transporter activity"/>
    <property type="evidence" value="ECO:0007669"/>
    <property type="project" value="TreeGrafter"/>
</dbReference>
<dbReference type="PANTHER" id="PTHR37955">
    <property type="entry name" value="TELLURITE RESISTANCE PROTEIN TEHA"/>
    <property type="match status" value="1"/>
</dbReference>
<evidence type="ECO:0000256" key="5">
    <source>
        <dbReference type="SAM" id="Phobius"/>
    </source>
</evidence>
<evidence type="ECO:0000313" key="6">
    <source>
        <dbReference type="EMBL" id="QCI27535.1"/>
    </source>
</evidence>
<keyword evidence="3 5" id="KW-1133">Transmembrane helix</keyword>
<reference evidence="9" key="1">
    <citation type="submission" date="2018-03" db="EMBL/GenBank/DDBJ databases">
        <title>A comparative analysis of the Nautiliaceae.</title>
        <authorList>
            <person name="Grosche A."/>
            <person name="Smedile F."/>
            <person name="Vetriani C."/>
        </authorList>
    </citation>
    <scope>NUCLEOTIDE SEQUENCE [LARGE SCALE GENOMIC DNA]</scope>
    <source>
        <strain evidence="9">TB6</strain>
    </source>
</reference>
<reference evidence="6" key="3">
    <citation type="submission" date="2019-06" db="EMBL/GenBank/DDBJ databases">
        <title>A comparative analysis of the Nautiliaceae.</title>
        <authorList>
            <person name="Grosche A."/>
            <person name="Smedile F."/>
            <person name="Vetriani C."/>
        </authorList>
    </citation>
    <scope>NUCLEOTIDE SEQUENCE</scope>
    <source>
        <strain evidence="6">TB6</strain>
    </source>
</reference>
<evidence type="ECO:0000256" key="1">
    <source>
        <dbReference type="ARBA" id="ARBA00004141"/>
    </source>
</evidence>
<accession>A0AAJ4UX74</accession>
<feature type="transmembrane region" description="Helical" evidence="5">
    <location>
        <begin position="227"/>
        <end position="244"/>
    </location>
</feature>
<evidence type="ECO:0000313" key="7">
    <source>
        <dbReference type="EMBL" id="ROR38974.1"/>
    </source>
</evidence>
<comment type="subcellular location">
    <subcellularLocation>
        <location evidence="1">Membrane</location>
        <topology evidence="1">Multi-pass membrane protein</topology>
    </subcellularLocation>
</comment>